<accession>M0D041</accession>
<dbReference type="EMBL" id="AOIV01000038">
    <property type="protein sequence ID" value="ELZ28017.1"/>
    <property type="molecule type" value="Genomic_DNA"/>
</dbReference>
<dbReference type="InParanoid" id="M0D041"/>
<evidence type="ECO:0000313" key="2">
    <source>
        <dbReference type="Proteomes" id="UP000011513"/>
    </source>
</evidence>
<keyword evidence="2" id="KW-1185">Reference proteome</keyword>
<proteinExistence type="predicted"/>
<sequence length="109" mass="11241">MDAAPTTGLRALATRVKPPFMAPAVGTALFGALLAPSASPAALCLHLVCVASALYIVHPTGANVSLDRPDRSFDRQVGKRTVPVVLGNARAAAVLCVRAPPREETVSGR</sequence>
<dbReference type="RefSeq" id="WP_008388524.1">
    <property type="nucleotide sequence ID" value="NZ_AOIV01000038.1"/>
</dbReference>
<gene>
    <name evidence="1" type="ORF">C474_15989</name>
</gene>
<evidence type="ECO:0008006" key="3">
    <source>
        <dbReference type="Google" id="ProtNLM"/>
    </source>
</evidence>
<comment type="caution">
    <text evidence="1">The sequence shown here is derived from an EMBL/GenBank/DDBJ whole genome shotgun (WGS) entry which is preliminary data.</text>
</comment>
<name>M0D041_HALPD</name>
<dbReference type="AlphaFoldDB" id="M0D041"/>
<reference evidence="1 2" key="1">
    <citation type="journal article" date="2014" name="PLoS Genet.">
        <title>Phylogenetically driven sequencing of extremely halophilic archaea reveals strategies for static and dynamic osmo-response.</title>
        <authorList>
            <person name="Becker E.A."/>
            <person name="Seitzer P.M."/>
            <person name="Tritt A."/>
            <person name="Larsen D."/>
            <person name="Krusor M."/>
            <person name="Yao A.I."/>
            <person name="Wu D."/>
            <person name="Madern D."/>
            <person name="Eisen J.A."/>
            <person name="Darling A.E."/>
            <person name="Facciotti M.T."/>
        </authorList>
    </citation>
    <scope>NUCLEOTIDE SEQUENCE [LARGE SCALE GENOMIC DNA]</scope>
    <source>
        <strain evidence="1 2">JCM 14848</strain>
    </source>
</reference>
<protein>
    <recommendedName>
        <fullName evidence="3">UbiA prenyltransferase</fullName>
    </recommendedName>
</protein>
<evidence type="ECO:0000313" key="1">
    <source>
        <dbReference type="EMBL" id="ELZ28017.1"/>
    </source>
</evidence>
<organism evidence="1 2">
    <name type="scientific">Halogeometricum pallidum JCM 14848</name>
    <dbReference type="NCBI Taxonomy" id="1227487"/>
    <lineage>
        <taxon>Archaea</taxon>
        <taxon>Methanobacteriati</taxon>
        <taxon>Methanobacteriota</taxon>
        <taxon>Stenosarchaea group</taxon>
        <taxon>Halobacteria</taxon>
        <taxon>Halobacteriales</taxon>
        <taxon>Haloferacaceae</taxon>
        <taxon>Halogeometricum</taxon>
    </lineage>
</organism>
<dbReference type="Proteomes" id="UP000011513">
    <property type="component" value="Unassembled WGS sequence"/>
</dbReference>